<gene>
    <name evidence="9" type="ORF">QN277_015956</name>
</gene>
<dbReference type="GO" id="GO:0005737">
    <property type="term" value="C:cytoplasm"/>
    <property type="evidence" value="ECO:0007669"/>
    <property type="project" value="UniProtKB-SubCell"/>
</dbReference>
<keyword evidence="5" id="KW-0677">Repeat</keyword>
<evidence type="ECO:0000256" key="1">
    <source>
        <dbReference type="ARBA" id="ARBA00004123"/>
    </source>
</evidence>
<name>A0AAE1K0Y9_9FABA</name>
<dbReference type="GO" id="GO:0006606">
    <property type="term" value="P:protein import into nucleus"/>
    <property type="evidence" value="ECO:0007669"/>
    <property type="project" value="InterPro"/>
</dbReference>
<keyword evidence="4" id="KW-0963">Cytoplasm</keyword>
<protein>
    <recommendedName>
        <fullName evidence="8">IPO4/5-like TPR repeats domain-containing protein</fullName>
    </recommendedName>
</protein>
<dbReference type="EMBL" id="JAWXYG010000003">
    <property type="protein sequence ID" value="KAK4278057.1"/>
    <property type="molecule type" value="Genomic_DNA"/>
</dbReference>
<comment type="caution">
    <text evidence="9">The sequence shown here is derived from an EMBL/GenBank/DDBJ whole genome shotgun (WGS) entry which is preliminary data.</text>
</comment>
<proteinExistence type="predicted"/>
<evidence type="ECO:0000259" key="8">
    <source>
        <dbReference type="Pfam" id="PF25780"/>
    </source>
</evidence>
<dbReference type="PANTHER" id="PTHR10527">
    <property type="entry name" value="IMPORTIN BETA"/>
    <property type="match status" value="1"/>
</dbReference>
<evidence type="ECO:0000256" key="5">
    <source>
        <dbReference type="ARBA" id="ARBA00022737"/>
    </source>
</evidence>
<dbReference type="AlphaFoldDB" id="A0AAE1K0Y9"/>
<keyword evidence="3" id="KW-0813">Transport</keyword>
<evidence type="ECO:0000256" key="6">
    <source>
        <dbReference type="ARBA" id="ARBA00022927"/>
    </source>
</evidence>
<dbReference type="Pfam" id="PF25780">
    <property type="entry name" value="TPR_IPO5"/>
    <property type="match status" value="1"/>
</dbReference>
<evidence type="ECO:0000256" key="2">
    <source>
        <dbReference type="ARBA" id="ARBA00004496"/>
    </source>
</evidence>
<evidence type="ECO:0000256" key="7">
    <source>
        <dbReference type="ARBA" id="ARBA00023242"/>
    </source>
</evidence>
<dbReference type="InterPro" id="IPR016024">
    <property type="entry name" value="ARM-type_fold"/>
</dbReference>
<keyword evidence="6" id="KW-0653">Protein transport</keyword>
<sequence>MDSEFSSELESQVFKILSSNDNGPMETVFSLFLSSDQSQKSQAVVFLECSKKLYPDLLFIKLCFLIRCGSDVYIRAKAIQILQFLRIRDFWANLRETAKFALKGHFLAYLNEEGSMPVLRMFCAVVAETLCEIYKDGKKWPEFLEFLFTSLGKTSEGKFQEIAFLVLAKFPRDFRSFICDSLKDSVQVLHSSFLDGLASASPNVQVASLGAVVTLVPLFTDHSNPGLFHEILRAIMVGVFTLFRSSKNNHVLTAFKELISLVSEGPQLLKPYIGVMVSDMLQIAENSALNEEIHCYAVRLVMTLAEREDFKPIFLSLPDQIMFRLFLVPVKMLLCIKEDMTAIELKGKEDGSIGKTNVYNFGLESLYHLSVLLGGNKIIPIASELLPLYLESPEWQKRHAGITLLALIGKEFSFETLEFSDDSLSIMFTKFMKLFQDTQFQVRLAAFNFMATPTIFVQLLQLYYHSRLLPEFATALDTEQNDKVKEQVASAILYFLKNTLPDSFSFCAGRDELIIKLLVSLQGDVTPKHKSILLSAFNIVAEKCATIALEFHGSYLPILLESCNDENYEVKEEAARGIRICAESESQEFKHLMRGILSKLYILWQHPSQASDIPVSALGRICKCHRDCIDASKLVPTWLSFLPLKEELNEAKIMHQQLCLMVSGLDMDLLGPGNQNLAKIIAVFVEVIDNGNKVATPETVKTMRHFLREFRRAIPGSSWDLLLLSMNSQQQQLLSSLVLS</sequence>
<evidence type="ECO:0000313" key="9">
    <source>
        <dbReference type="EMBL" id="KAK4278057.1"/>
    </source>
</evidence>
<dbReference type="SUPFAM" id="SSF48371">
    <property type="entry name" value="ARM repeat"/>
    <property type="match status" value="1"/>
</dbReference>
<dbReference type="InterPro" id="IPR057672">
    <property type="entry name" value="TPR_IPO4/5"/>
</dbReference>
<accession>A0AAE1K0Y9</accession>
<organism evidence="9 10">
    <name type="scientific">Acacia crassicarpa</name>
    <name type="common">northern wattle</name>
    <dbReference type="NCBI Taxonomy" id="499986"/>
    <lineage>
        <taxon>Eukaryota</taxon>
        <taxon>Viridiplantae</taxon>
        <taxon>Streptophyta</taxon>
        <taxon>Embryophyta</taxon>
        <taxon>Tracheophyta</taxon>
        <taxon>Spermatophyta</taxon>
        <taxon>Magnoliopsida</taxon>
        <taxon>eudicotyledons</taxon>
        <taxon>Gunneridae</taxon>
        <taxon>Pentapetalae</taxon>
        <taxon>rosids</taxon>
        <taxon>fabids</taxon>
        <taxon>Fabales</taxon>
        <taxon>Fabaceae</taxon>
        <taxon>Caesalpinioideae</taxon>
        <taxon>mimosoid clade</taxon>
        <taxon>Acacieae</taxon>
        <taxon>Acacia</taxon>
    </lineage>
</organism>
<evidence type="ECO:0000256" key="4">
    <source>
        <dbReference type="ARBA" id="ARBA00022490"/>
    </source>
</evidence>
<evidence type="ECO:0000256" key="3">
    <source>
        <dbReference type="ARBA" id="ARBA00022448"/>
    </source>
</evidence>
<dbReference type="InterPro" id="IPR040122">
    <property type="entry name" value="Importin_beta"/>
</dbReference>
<dbReference type="Proteomes" id="UP001293593">
    <property type="component" value="Unassembled WGS sequence"/>
</dbReference>
<dbReference type="InterPro" id="IPR011989">
    <property type="entry name" value="ARM-like"/>
</dbReference>
<comment type="subcellular location">
    <subcellularLocation>
        <location evidence="2">Cytoplasm</location>
    </subcellularLocation>
    <subcellularLocation>
        <location evidence="1">Nucleus</location>
    </subcellularLocation>
</comment>
<reference evidence="9" key="1">
    <citation type="submission" date="2023-10" db="EMBL/GenBank/DDBJ databases">
        <title>Chromosome-level genome of the transformable northern wattle, Acacia crassicarpa.</title>
        <authorList>
            <person name="Massaro I."/>
            <person name="Sinha N.R."/>
            <person name="Poethig S."/>
            <person name="Leichty A.R."/>
        </authorList>
    </citation>
    <scope>NUCLEOTIDE SEQUENCE</scope>
    <source>
        <strain evidence="9">Acra3RX</strain>
        <tissue evidence="9">Leaf</tissue>
    </source>
</reference>
<keyword evidence="10" id="KW-1185">Reference proteome</keyword>
<feature type="domain" description="IPO4/5-like TPR repeats" evidence="8">
    <location>
        <begin position="120"/>
        <end position="274"/>
    </location>
</feature>
<evidence type="ECO:0000313" key="10">
    <source>
        <dbReference type="Proteomes" id="UP001293593"/>
    </source>
</evidence>
<keyword evidence="7" id="KW-0539">Nucleus</keyword>
<dbReference type="Gene3D" id="1.25.10.10">
    <property type="entry name" value="Leucine-rich Repeat Variant"/>
    <property type="match status" value="2"/>
</dbReference>